<dbReference type="GeneID" id="117355668"/>
<evidence type="ECO:0000256" key="9">
    <source>
        <dbReference type="RuleBase" id="RU367145"/>
    </source>
</evidence>
<evidence type="ECO:0000256" key="4">
    <source>
        <dbReference type="ARBA" id="ARBA00022692"/>
    </source>
</evidence>
<sequence>MLVSITASLRGARPLVWRGLSTSALTRAAQGHDVTETSSVDFTKPMYCERREVPLPDVPFVSQLTPEQKALKEKETRSWKELTKEEKIALYRISFNRSYEEMKKKSQDWKTIVGGVFYFIGLSGLILLWQRIYVYGPVPHTLSEEWIAMQTKRMLDMRVGPVTGFSSHWDYQKNEWKK</sequence>
<accession>A0A6P8PQ76</accession>
<dbReference type="AlphaFoldDB" id="A0A6P8PQ76"/>
<evidence type="ECO:0000256" key="8">
    <source>
        <dbReference type="ARBA" id="ARBA00023136"/>
    </source>
</evidence>
<dbReference type="PANTHER" id="PTHR10707:SF13">
    <property type="entry name" value="CYTOCHROME C OXIDASE SUBUNIT 4"/>
    <property type="match status" value="1"/>
</dbReference>
<dbReference type="Proteomes" id="UP000515159">
    <property type="component" value="Chromosome 2"/>
</dbReference>
<keyword evidence="6 9" id="KW-1133">Transmembrane helix</keyword>
<dbReference type="InterPro" id="IPR004203">
    <property type="entry name" value="Cyt_c_oxidase_su4_fam"/>
</dbReference>
<keyword evidence="7 9" id="KW-0496">Mitochondrion</keyword>
<proteinExistence type="inferred from homology"/>
<evidence type="ECO:0000313" key="11">
    <source>
        <dbReference type="RefSeq" id="XP_033790462.1"/>
    </source>
</evidence>
<dbReference type="GO" id="GO:0045277">
    <property type="term" value="C:respiratory chain complex IV"/>
    <property type="evidence" value="ECO:0007669"/>
    <property type="project" value="InterPro"/>
</dbReference>
<keyword evidence="5 9" id="KW-0999">Mitochondrion inner membrane</keyword>
<feature type="transmembrane region" description="Helical" evidence="9">
    <location>
        <begin position="112"/>
        <end position="132"/>
    </location>
</feature>
<dbReference type="CDD" id="cd00922">
    <property type="entry name" value="Cyt_c_Oxidase_IV"/>
    <property type="match status" value="1"/>
</dbReference>
<dbReference type="OrthoDB" id="186013at2759"/>
<evidence type="ECO:0000256" key="2">
    <source>
        <dbReference type="ARBA" id="ARBA00004673"/>
    </source>
</evidence>
<gene>
    <name evidence="11 12" type="primary">LOC117355668</name>
</gene>
<evidence type="ECO:0000256" key="1">
    <source>
        <dbReference type="ARBA" id="ARBA00004434"/>
    </source>
</evidence>
<evidence type="ECO:0000256" key="3">
    <source>
        <dbReference type="ARBA" id="ARBA00008135"/>
    </source>
</evidence>
<reference evidence="11 12" key="1">
    <citation type="submission" date="2025-04" db="UniProtKB">
        <authorList>
            <consortium name="RefSeq"/>
        </authorList>
    </citation>
    <scope>IDENTIFICATION</scope>
</reference>
<dbReference type="PANTHER" id="PTHR10707">
    <property type="entry name" value="CYTOCHROME C OXIDASE SUBUNIT IV"/>
    <property type="match status" value="1"/>
</dbReference>
<evidence type="ECO:0000256" key="7">
    <source>
        <dbReference type="ARBA" id="ARBA00023128"/>
    </source>
</evidence>
<dbReference type="InterPro" id="IPR036639">
    <property type="entry name" value="Cyt_c_oxidase_su4_sf"/>
</dbReference>
<evidence type="ECO:0000256" key="6">
    <source>
        <dbReference type="ARBA" id="ARBA00022989"/>
    </source>
</evidence>
<comment type="function">
    <text evidence="9">Component of the cytochrome c oxidase, the last enzyme in the mitochondrial electron transport chain which drives oxidative phosphorylation.</text>
</comment>
<dbReference type="UniPathway" id="UPA00705"/>
<dbReference type="InterPro" id="IPR013288">
    <property type="entry name" value="Cyt_c_oxidase_su4"/>
</dbReference>
<dbReference type="RefSeq" id="XP_033790462.1">
    <property type="nucleotide sequence ID" value="XM_033934571.1"/>
</dbReference>
<name>A0A6P8PQ76_GEOSA</name>
<protein>
    <recommendedName>
        <fullName evidence="9">Cytochrome c oxidase subunit 4</fullName>
    </recommendedName>
</protein>
<dbReference type="Pfam" id="PF02936">
    <property type="entry name" value="COX4"/>
    <property type="match status" value="1"/>
</dbReference>
<dbReference type="SUPFAM" id="SSF81406">
    <property type="entry name" value="Mitochondrial cytochrome c oxidase subunit IV"/>
    <property type="match status" value="1"/>
</dbReference>
<dbReference type="RefSeq" id="XP_033790463.1">
    <property type="nucleotide sequence ID" value="XM_033934572.1"/>
</dbReference>
<comment type="pathway">
    <text evidence="2 9">Energy metabolism; oxidative phosphorylation.</text>
</comment>
<keyword evidence="4 9" id="KW-0812">Transmembrane</keyword>
<dbReference type="PRINTS" id="PR01873">
    <property type="entry name" value="CYTCOXIDASE4"/>
</dbReference>
<comment type="subunit">
    <text evidence="9">Component of the cytochrome c oxidase (complex IV, CIV), a multisubunit enzyme composed of 14 subunits.</text>
</comment>
<dbReference type="GO" id="GO:0006123">
    <property type="term" value="P:mitochondrial electron transport, cytochrome c to oxygen"/>
    <property type="evidence" value="ECO:0007669"/>
    <property type="project" value="InterPro"/>
</dbReference>
<evidence type="ECO:0000313" key="10">
    <source>
        <dbReference type="Proteomes" id="UP000515159"/>
    </source>
</evidence>
<dbReference type="GO" id="GO:0005743">
    <property type="term" value="C:mitochondrial inner membrane"/>
    <property type="evidence" value="ECO:0007669"/>
    <property type="project" value="UniProtKB-SubCell"/>
</dbReference>
<comment type="similarity">
    <text evidence="3 9">Belongs to the cytochrome c oxidase IV family.</text>
</comment>
<comment type="subcellular location">
    <subcellularLocation>
        <location evidence="1 9">Mitochondrion inner membrane</location>
        <topology evidence="1 9">Single-pass membrane protein</topology>
    </subcellularLocation>
</comment>
<keyword evidence="10" id="KW-1185">Reference proteome</keyword>
<evidence type="ECO:0000313" key="12">
    <source>
        <dbReference type="RefSeq" id="XP_033790463.1"/>
    </source>
</evidence>
<dbReference type="KEGG" id="gsh:117355668"/>
<evidence type="ECO:0000256" key="5">
    <source>
        <dbReference type="ARBA" id="ARBA00022792"/>
    </source>
</evidence>
<dbReference type="FunFam" id="1.10.442.10:FF:000001">
    <property type="entry name" value="Cytochrome c oxidase subunit 4 isoform 1"/>
    <property type="match status" value="1"/>
</dbReference>
<keyword evidence="8 9" id="KW-0472">Membrane</keyword>
<dbReference type="Gene3D" id="1.10.442.10">
    <property type="entry name" value="Cytochrome c oxidase subunit IV"/>
    <property type="match status" value="1"/>
</dbReference>
<organism evidence="10 11">
    <name type="scientific">Geotrypetes seraphini</name>
    <name type="common">Gaboon caecilian</name>
    <name type="synonym">Caecilia seraphini</name>
    <dbReference type="NCBI Taxonomy" id="260995"/>
    <lineage>
        <taxon>Eukaryota</taxon>
        <taxon>Metazoa</taxon>
        <taxon>Chordata</taxon>
        <taxon>Craniata</taxon>
        <taxon>Vertebrata</taxon>
        <taxon>Euteleostomi</taxon>
        <taxon>Amphibia</taxon>
        <taxon>Gymnophiona</taxon>
        <taxon>Geotrypetes</taxon>
    </lineage>
</organism>